<evidence type="ECO:0000313" key="3">
    <source>
        <dbReference type="Proteomes" id="UP000593579"/>
    </source>
</evidence>
<organism evidence="2 3">
    <name type="scientific">Gossypium gossypioides</name>
    <name type="common">Mexican cotton</name>
    <name type="synonym">Selera gossypioides</name>
    <dbReference type="NCBI Taxonomy" id="34282"/>
    <lineage>
        <taxon>Eukaryota</taxon>
        <taxon>Viridiplantae</taxon>
        <taxon>Streptophyta</taxon>
        <taxon>Embryophyta</taxon>
        <taxon>Tracheophyta</taxon>
        <taxon>Spermatophyta</taxon>
        <taxon>Magnoliopsida</taxon>
        <taxon>eudicotyledons</taxon>
        <taxon>Gunneridae</taxon>
        <taxon>Pentapetalae</taxon>
        <taxon>rosids</taxon>
        <taxon>malvids</taxon>
        <taxon>Malvales</taxon>
        <taxon>Malvaceae</taxon>
        <taxon>Malvoideae</taxon>
        <taxon>Gossypium</taxon>
    </lineage>
</organism>
<comment type="caution">
    <text evidence="2">The sequence shown here is derived from an EMBL/GenBank/DDBJ whole genome shotgun (WGS) entry which is preliminary data.</text>
</comment>
<protein>
    <submittedName>
        <fullName evidence="2">Uncharacterized protein</fullName>
    </submittedName>
</protein>
<keyword evidence="1" id="KW-1133">Transmembrane helix</keyword>
<gene>
    <name evidence="2" type="ORF">Gogos_014896</name>
</gene>
<evidence type="ECO:0000256" key="1">
    <source>
        <dbReference type="SAM" id="Phobius"/>
    </source>
</evidence>
<name>A0A7J9C064_GOSGO</name>
<dbReference type="EMBL" id="JABEZY010000007">
    <property type="protein sequence ID" value="MBA0741768.1"/>
    <property type="molecule type" value="Genomic_DNA"/>
</dbReference>
<feature type="transmembrane region" description="Helical" evidence="1">
    <location>
        <begin position="12"/>
        <end position="31"/>
    </location>
</feature>
<keyword evidence="1" id="KW-0472">Membrane</keyword>
<accession>A0A7J9C064</accession>
<reference evidence="2 3" key="1">
    <citation type="journal article" date="2019" name="Genome Biol. Evol.">
        <title>Insights into the evolution of the New World diploid cottons (Gossypium, subgenus Houzingenia) based on genome sequencing.</title>
        <authorList>
            <person name="Grover C.E."/>
            <person name="Arick M.A. 2nd"/>
            <person name="Thrash A."/>
            <person name="Conover J.L."/>
            <person name="Sanders W.S."/>
            <person name="Peterson D.G."/>
            <person name="Frelichowski J.E."/>
            <person name="Scheffler J.A."/>
            <person name="Scheffler B.E."/>
            <person name="Wendel J.F."/>
        </authorList>
    </citation>
    <scope>NUCLEOTIDE SEQUENCE [LARGE SCALE GENOMIC DNA]</scope>
    <source>
        <strain evidence="2">5</strain>
        <tissue evidence="2">Leaf</tissue>
    </source>
</reference>
<sequence>MFLILWEILCAPIRLVLALASFLAYVCGFIYDVVGNIWLSLSGIIQLTSASKPQYFVLSEVYYMVLLPSSQPATDIA</sequence>
<dbReference type="AlphaFoldDB" id="A0A7J9C064"/>
<dbReference type="Proteomes" id="UP000593579">
    <property type="component" value="Unassembled WGS sequence"/>
</dbReference>
<keyword evidence="1" id="KW-0812">Transmembrane</keyword>
<evidence type="ECO:0000313" key="2">
    <source>
        <dbReference type="EMBL" id="MBA0741768.1"/>
    </source>
</evidence>
<proteinExistence type="predicted"/>
<keyword evidence="3" id="KW-1185">Reference proteome</keyword>